<dbReference type="EMBL" id="JAVHJL010000005">
    <property type="protein sequence ID" value="KAK6503292.1"/>
    <property type="molecule type" value="Genomic_DNA"/>
</dbReference>
<dbReference type="Proteomes" id="UP001370758">
    <property type="component" value="Unassembled WGS sequence"/>
</dbReference>
<accession>A0AAV9W6R5</accession>
<feature type="region of interest" description="Disordered" evidence="1">
    <location>
        <begin position="479"/>
        <end position="512"/>
    </location>
</feature>
<evidence type="ECO:0000256" key="1">
    <source>
        <dbReference type="SAM" id="MobiDB-lite"/>
    </source>
</evidence>
<proteinExistence type="predicted"/>
<reference evidence="2 3" key="1">
    <citation type="submission" date="2023-08" db="EMBL/GenBank/DDBJ databases">
        <authorList>
            <person name="Palmer J.M."/>
        </authorList>
    </citation>
    <scope>NUCLEOTIDE SEQUENCE [LARGE SCALE GENOMIC DNA]</scope>
    <source>
        <strain evidence="2 3">TWF481</strain>
    </source>
</reference>
<organism evidence="2 3">
    <name type="scientific">Arthrobotrys musiformis</name>
    <dbReference type="NCBI Taxonomy" id="47236"/>
    <lineage>
        <taxon>Eukaryota</taxon>
        <taxon>Fungi</taxon>
        <taxon>Dikarya</taxon>
        <taxon>Ascomycota</taxon>
        <taxon>Pezizomycotina</taxon>
        <taxon>Orbiliomycetes</taxon>
        <taxon>Orbiliales</taxon>
        <taxon>Orbiliaceae</taxon>
        <taxon>Arthrobotrys</taxon>
    </lineage>
</organism>
<sequence length="771" mass="86131">MGNPFAEASMKGAPEGIKKLSRRLVSEIQGATHKVSGDFQGITQKFSEDFRNGAKQVEEVIQKAGNGAKKAAANFIAGGSVKCLNESTVNVATPYVTTEHHFSAVEEPSNQFHDFDLSLYSSFGDGDVYPTNLENQLECDDQGIDGLDLEGSLDVRDREFEDAYQPTLELQGQRFPRGIINDAWPSYMHADDLYSDTISSSSPQTIWDESIDQGIYQEYQDSIVSVENIGSPALYQDSTGNGQAFLGELSEPSSAAEFTQELLPHTQIREQETIGSPIVPLTSPSPVPNVNESFWAQADPSGLGPRQTQVEDGYLRFDDDFFLNRRFVIAADRMLKKLQHESRRKSASPQFRDFVDFQLKDLANIIRIGLGVLKSVLDGSIPKDIAEVYCFLHVAYAMSRADKDAKDEHLSQSEFQEELKVFRNCLQSVPEELDKPSEQDLFDEVVKVMWTEFQQAIKWSKSVLSPNLNQQLQDVIKMDQKRPRTPKGQVVKKGPRNGVQKTSPGSSSKPSLNMITKRFQKMEISNITMTAKPPRARKTSLLVTVDLIISSKVFQDVLIAVEKFGLERFFYLFLNTVSPNMLQWMNKDRTVFPTIYDEVGCVFCGDPNAFEAGLTCPTCDDTIQHLPQTDAITITVLYEQVAEELKNSRSEGKTPYGVTRLICARVNPKSPPKPVRPRSQGEGKHVCPIVGCGHGPWVKKQSLDRHIQAVHTPRSQAYLICGFNGCNVKRGLRGFTEEDRDNMLTHKRQTGHFTAGERGGDKVGIEVSIYE</sequence>
<comment type="caution">
    <text evidence="2">The sequence shown here is derived from an EMBL/GenBank/DDBJ whole genome shotgun (WGS) entry which is preliminary data.</text>
</comment>
<dbReference type="AlphaFoldDB" id="A0AAV9W6R5"/>
<feature type="compositionally biased region" description="Polar residues" evidence="1">
    <location>
        <begin position="499"/>
        <end position="512"/>
    </location>
</feature>
<evidence type="ECO:0000313" key="3">
    <source>
        <dbReference type="Proteomes" id="UP001370758"/>
    </source>
</evidence>
<evidence type="ECO:0000313" key="2">
    <source>
        <dbReference type="EMBL" id="KAK6503292.1"/>
    </source>
</evidence>
<name>A0AAV9W6R5_9PEZI</name>
<evidence type="ECO:0008006" key="4">
    <source>
        <dbReference type="Google" id="ProtNLM"/>
    </source>
</evidence>
<protein>
    <recommendedName>
        <fullName evidence="4">C2H2-type domain-containing protein</fullName>
    </recommendedName>
</protein>
<keyword evidence="3" id="KW-1185">Reference proteome</keyword>
<gene>
    <name evidence="2" type="ORF">TWF481_008319</name>
</gene>